<dbReference type="Proteomes" id="UP001596391">
    <property type="component" value="Unassembled WGS sequence"/>
</dbReference>
<dbReference type="Gene3D" id="2.60.40.1120">
    <property type="entry name" value="Carboxypeptidase-like, regulatory domain"/>
    <property type="match status" value="1"/>
</dbReference>
<comment type="caution">
    <text evidence="1">The sequence shown here is derived from an EMBL/GenBank/DDBJ whole genome shotgun (WGS) entry which is preliminary data.</text>
</comment>
<keyword evidence="2" id="KW-1185">Reference proteome</keyword>
<reference evidence="2" key="1">
    <citation type="journal article" date="2019" name="Int. J. Syst. Evol. Microbiol.">
        <title>The Global Catalogue of Microorganisms (GCM) 10K type strain sequencing project: providing services to taxonomists for standard genome sequencing and annotation.</title>
        <authorList>
            <consortium name="The Broad Institute Genomics Platform"/>
            <consortium name="The Broad Institute Genome Sequencing Center for Infectious Disease"/>
            <person name="Wu L."/>
            <person name="Ma J."/>
        </authorList>
    </citation>
    <scope>NUCLEOTIDE SEQUENCE [LARGE SCALE GENOMIC DNA]</scope>
    <source>
        <strain evidence="2">CGMCC 1.16026</strain>
    </source>
</reference>
<sequence>MKEERAYFLPSAPLCLDPLCCCSDDGDALYPRARATGCSAAAGPSATIRASVLGNVVDEDNDVVPESVVTLSQPSFTRSVMTAADGTFSFAEIPAGSYTLTVAKAEWAPVTRTVLVSATGSIELGAIAFTTPTARFEVSAMTQHQISEIEVKQAEKQRLLGVLPNFGVTYNWDAPPLDAAQKFELATRFVIDPVSIGLNFGTAGIGRINGGYSSFGPGAKGYFKLVGAFTLDSVIGNELSGAVLPVIFKQDPRYFYRGTGTPASRTWYAITRTVICRSDKGKSETNYSNIIGSFASGAISNLYYPSTGTRGATLTLENGLIALGSNAAGNIVQEFLFKRFTPKAKRNLPTDDAKR</sequence>
<gene>
    <name evidence="1" type="ORF">ACFQBQ_14450</name>
</gene>
<evidence type="ECO:0000313" key="1">
    <source>
        <dbReference type="EMBL" id="MFC6646763.1"/>
    </source>
</evidence>
<protein>
    <submittedName>
        <fullName evidence="1">Carboxypeptidase-like regulatory domain-containing protein</fullName>
    </submittedName>
</protein>
<dbReference type="SUPFAM" id="SSF49452">
    <property type="entry name" value="Starch-binding domain-like"/>
    <property type="match status" value="1"/>
</dbReference>
<organism evidence="1 2">
    <name type="scientific">Granulicella cerasi</name>
    <dbReference type="NCBI Taxonomy" id="741063"/>
    <lineage>
        <taxon>Bacteria</taxon>
        <taxon>Pseudomonadati</taxon>
        <taxon>Acidobacteriota</taxon>
        <taxon>Terriglobia</taxon>
        <taxon>Terriglobales</taxon>
        <taxon>Acidobacteriaceae</taxon>
        <taxon>Granulicella</taxon>
    </lineage>
</organism>
<dbReference type="InterPro" id="IPR013784">
    <property type="entry name" value="Carb-bd-like_fold"/>
</dbReference>
<evidence type="ECO:0000313" key="2">
    <source>
        <dbReference type="Proteomes" id="UP001596391"/>
    </source>
</evidence>
<proteinExistence type="predicted"/>
<dbReference type="EMBL" id="JBHSWI010000001">
    <property type="protein sequence ID" value="MFC6646763.1"/>
    <property type="molecule type" value="Genomic_DNA"/>
</dbReference>
<dbReference type="Pfam" id="PF13620">
    <property type="entry name" value="CarboxypepD_reg"/>
    <property type="match status" value="1"/>
</dbReference>
<accession>A0ABW1ZF17</accession>
<name>A0ABW1ZF17_9BACT</name>